<reference evidence="2 3" key="1">
    <citation type="journal article" date="2019" name="Sci. Rep.">
        <title>Orb-weaving spider Araneus ventricosus genome elucidates the spidroin gene catalogue.</title>
        <authorList>
            <person name="Kono N."/>
            <person name="Nakamura H."/>
            <person name="Ohtoshi R."/>
            <person name="Moran D.A.P."/>
            <person name="Shinohara A."/>
            <person name="Yoshida Y."/>
            <person name="Fujiwara M."/>
            <person name="Mori M."/>
            <person name="Tomita M."/>
            <person name="Arakawa K."/>
        </authorList>
    </citation>
    <scope>NUCLEOTIDE SEQUENCE [LARGE SCALE GENOMIC DNA]</scope>
</reference>
<dbReference type="AlphaFoldDB" id="A0A4Y2G2M2"/>
<evidence type="ECO:0000256" key="1">
    <source>
        <dbReference type="SAM" id="MobiDB-lite"/>
    </source>
</evidence>
<keyword evidence="3" id="KW-1185">Reference proteome</keyword>
<name>A0A4Y2G2M2_ARAVE</name>
<sequence>MESGSSSKRDQTELTISLSVETIEASRRNVNTFMDKSAYAALLLGTKRDIPSKFVTSYNAKRRPAYPKGCKAQHGPVGKIDDHRQHYKASALKGKENTPRPNT</sequence>
<comment type="caution">
    <text evidence="2">The sequence shown here is derived from an EMBL/GenBank/DDBJ whole genome shotgun (WGS) entry which is preliminary data.</text>
</comment>
<dbReference type="EMBL" id="BGPR01001163">
    <property type="protein sequence ID" value="GBM47036.1"/>
    <property type="molecule type" value="Genomic_DNA"/>
</dbReference>
<evidence type="ECO:0000313" key="3">
    <source>
        <dbReference type="Proteomes" id="UP000499080"/>
    </source>
</evidence>
<gene>
    <name evidence="2" type="ORF">AVEN_68358_1</name>
</gene>
<proteinExistence type="predicted"/>
<organism evidence="2 3">
    <name type="scientific">Araneus ventricosus</name>
    <name type="common">Orbweaver spider</name>
    <name type="synonym">Epeira ventricosa</name>
    <dbReference type="NCBI Taxonomy" id="182803"/>
    <lineage>
        <taxon>Eukaryota</taxon>
        <taxon>Metazoa</taxon>
        <taxon>Ecdysozoa</taxon>
        <taxon>Arthropoda</taxon>
        <taxon>Chelicerata</taxon>
        <taxon>Arachnida</taxon>
        <taxon>Araneae</taxon>
        <taxon>Araneomorphae</taxon>
        <taxon>Entelegynae</taxon>
        <taxon>Araneoidea</taxon>
        <taxon>Araneidae</taxon>
        <taxon>Araneus</taxon>
    </lineage>
</organism>
<feature type="region of interest" description="Disordered" evidence="1">
    <location>
        <begin position="62"/>
        <end position="103"/>
    </location>
</feature>
<feature type="compositionally biased region" description="Basic and acidic residues" evidence="1">
    <location>
        <begin position="93"/>
        <end position="103"/>
    </location>
</feature>
<dbReference type="Proteomes" id="UP000499080">
    <property type="component" value="Unassembled WGS sequence"/>
</dbReference>
<protein>
    <submittedName>
        <fullName evidence="2">Uncharacterized protein</fullName>
    </submittedName>
</protein>
<accession>A0A4Y2G2M2</accession>
<evidence type="ECO:0000313" key="2">
    <source>
        <dbReference type="EMBL" id="GBM47036.1"/>
    </source>
</evidence>